<dbReference type="Proteomes" id="UP000198999">
    <property type="component" value="Unassembled WGS sequence"/>
</dbReference>
<dbReference type="OrthoDB" id="9771072at2"/>
<dbReference type="EMBL" id="FOFN01000003">
    <property type="protein sequence ID" value="SEQ76360.1"/>
    <property type="molecule type" value="Genomic_DNA"/>
</dbReference>
<dbReference type="InterPro" id="IPR055170">
    <property type="entry name" value="GFO_IDH_MocA-like_dom"/>
</dbReference>
<name>A0A1H9IP39_9FLAO</name>
<dbReference type="PANTHER" id="PTHR43818">
    <property type="entry name" value="BCDNA.GH03377"/>
    <property type="match status" value="1"/>
</dbReference>
<dbReference type="STRING" id="419940.SAMN05421824_2245"/>
<accession>A0A1H9IP39</accession>
<dbReference type="Pfam" id="PF01408">
    <property type="entry name" value="GFO_IDH_MocA"/>
    <property type="match status" value="1"/>
</dbReference>
<dbReference type="InterPro" id="IPR050463">
    <property type="entry name" value="Gfo/Idh/MocA_oxidrdct_glycsds"/>
</dbReference>
<gene>
    <name evidence="3" type="ORF">SAMN05421824_2245</name>
</gene>
<evidence type="ECO:0000313" key="3">
    <source>
        <dbReference type="EMBL" id="SEQ76360.1"/>
    </source>
</evidence>
<protein>
    <submittedName>
        <fullName evidence="3">Predicted dehydrogenase</fullName>
    </submittedName>
</protein>
<proteinExistence type="predicted"/>
<dbReference type="SUPFAM" id="SSF51735">
    <property type="entry name" value="NAD(P)-binding Rossmann-fold domains"/>
    <property type="match status" value="1"/>
</dbReference>
<evidence type="ECO:0000259" key="1">
    <source>
        <dbReference type="Pfam" id="PF01408"/>
    </source>
</evidence>
<dbReference type="RefSeq" id="WP_092579566.1">
    <property type="nucleotide sequence ID" value="NZ_FOFN01000003.1"/>
</dbReference>
<reference evidence="3 4" key="1">
    <citation type="submission" date="2016-10" db="EMBL/GenBank/DDBJ databases">
        <authorList>
            <person name="de Groot N.N."/>
        </authorList>
    </citation>
    <scope>NUCLEOTIDE SEQUENCE [LARGE SCALE GENOMIC DNA]</scope>
    <source>
        <strain evidence="3 4">DSM 21035</strain>
    </source>
</reference>
<dbReference type="SUPFAM" id="SSF55347">
    <property type="entry name" value="Glyceraldehyde-3-phosphate dehydrogenase-like, C-terminal domain"/>
    <property type="match status" value="1"/>
</dbReference>
<sequence length="407" mass="45365">MKRRSFIKKTGIATVGIAGTGYLYGGVLSNINANSTINIGVIGTGDRGGGLMSIINSIKGVNVIAVCDVLPFRLNKGLSKANSNPIGYLDYRKLLDNRDVDAVIVATPFNTHSKIAIDALDAGKHVYCEKTLAKGYDRIEALVNKANQSKQIFQTGHQYHSSRLYTHVVDLIQQGKVGNITAFECQWNRHGNWRRLVPEPKYEKAINWRMYREFSGGLTAELCSHQIDFVNWVLNETPNQVMGVGGVDYWKDGRETYDNVHLMYSYPKGIKAKFTCLTSNAKDGYQIKVIGDKGTIIIDTKNAWFYPEGIKKNKVVTDVDGVSGATAHWDKEKGSKINLEHLDPSKQALLDFKTAIKDNTKPISDLTTGAKAAICVQMGLDAMYNNKIVKWNKDIFPKLQQTRIIER</sequence>
<dbReference type="Gene3D" id="3.40.50.720">
    <property type="entry name" value="NAD(P)-binding Rossmann-like Domain"/>
    <property type="match status" value="1"/>
</dbReference>
<organism evidence="3 4">
    <name type="scientific">Hyunsoonleella jejuensis</name>
    <dbReference type="NCBI Taxonomy" id="419940"/>
    <lineage>
        <taxon>Bacteria</taxon>
        <taxon>Pseudomonadati</taxon>
        <taxon>Bacteroidota</taxon>
        <taxon>Flavobacteriia</taxon>
        <taxon>Flavobacteriales</taxon>
        <taxon>Flavobacteriaceae</taxon>
    </lineage>
</organism>
<dbReference type="PANTHER" id="PTHR43818:SF12">
    <property type="entry name" value="NADH-DEPENDENT DEHYDROGENASE-RELATED"/>
    <property type="match status" value="1"/>
</dbReference>
<evidence type="ECO:0000259" key="2">
    <source>
        <dbReference type="Pfam" id="PF22725"/>
    </source>
</evidence>
<dbReference type="AlphaFoldDB" id="A0A1H9IP39"/>
<dbReference type="Pfam" id="PF22725">
    <property type="entry name" value="GFO_IDH_MocA_C3"/>
    <property type="match status" value="1"/>
</dbReference>
<evidence type="ECO:0000313" key="4">
    <source>
        <dbReference type="Proteomes" id="UP000198999"/>
    </source>
</evidence>
<dbReference type="InterPro" id="IPR036291">
    <property type="entry name" value="NAD(P)-bd_dom_sf"/>
</dbReference>
<keyword evidence="4" id="KW-1185">Reference proteome</keyword>
<feature type="domain" description="GFO/IDH/MocA-like oxidoreductase" evidence="2">
    <location>
        <begin position="167"/>
        <end position="296"/>
    </location>
</feature>
<dbReference type="GO" id="GO:0000166">
    <property type="term" value="F:nucleotide binding"/>
    <property type="evidence" value="ECO:0007669"/>
    <property type="project" value="InterPro"/>
</dbReference>
<dbReference type="Gene3D" id="3.30.360.10">
    <property type="entry name" value="Dihydrodipicolinate Reductase, domain 2"/>
    <property type="match status" value="1"/>
</dbReference>
<feature type="domain" description="Gfo/Idh/MocA-like oxidoreductase N-terminal" evidence="1">
    <location>
        <begin position="37"/>
        <end position="157"/>
    </location>
</feature>
<dbReference type="InterPro" id="IPR000683">
    <property type="entry name" value="Gfo/Idh/MocA-like_OxRdtase_N"/>
</dbReference>